<dbReference type="Pfam" id="PF25954">
    <property type="entry name" value="Beta-barrel_RND_2"/>
    <property type="match status" value="1"/>
</dbReference>
<keyword evidence="3" id="KW-1133">Transmembrane helix</keyword>
<protein>
    <submittedName>
        <fullName evidence="7">RND family efflux transporter MFP subunit</fullName>
    </submittedName>
</protein>
<dbReference type="AlphaFoldDB" id="A0A7Y9PJ37"/>
<dbReference type="EMBL" id="JACCCW010000002">
    <property type="protein sequence ID" value="NYF80777.1"/>
    <property type="molecule type" value="Genomic_DNA"/>
</dbReference>
<proteinExistence type="inferred from homology"/>
<sequence length="418" mass="44620">MTQQTKATMIEQKQKLGSGRTMIRVAGAGALLIALVALGTVPRLARQREALAAVRESPITHPVVTTIHPKQGEPTSTLLLPGNIEPLYTAAVYARTEGYLERRNVDIGAKVKAGQVLAVVSSPEVDQQLLQARATLAQSDASLQQAKAALEQAKANAELTRLTKERDLPLGEQHAISQQIVDEAVQSHNARVADVAAAEANITAAQANVAANHANVARLLQLQSFEQIVAPFDGVITARNVERGDLISTGSSAVGKPLFNIAQSDTLRIQIDVPQSDAVNIQDGQKASINVKERLGREYAGTVVRSAGSLDSAARTMLTEVQIDNRDGSLLPGMYAQVKFTLAEPRTSLIIPTSSLVIDHSGMHVVTVEGNRKLHFIPVVIGKDMGTQVEILRGIQSSDALVASPSDLLHDGQDVEIR</sequence>
<name>A0A7Y9PJ37_9BACT</name>
<feature type="transmembrane region" description="Helical" evidence="3">
    <location>
        <begin position="21"/>
        <end position="41"/>
    </location>
</feature>
<feature type="domain" description="CusB-like beta-barrel" evidence="6">
    <location>
        <begin position="269"/>
        <end position="341"/>
    </location>
</feature>
<dbReference type="Gene3D" id="2.40.420.20">
    <property type="match status" value="1"/>
</dbReference>
<keyword evidence="3" id="KW-0472">Membrane</keyword>
<comment type="similarity">
    <text evidence="1">Belongs to the membrane fusion protein (MFP) (TC 8.A.1) family.</text>
</comment>
<dbReference type="SUPFAM" id="SSF111369">
    <property type="entry name" value="HlyD-like secretion proteins"/>
    <property type="match status" value="1"/>
</dbReference>
<dbReference type="FunFam" id="2.40.30.170:FF:000010">
    <property type="entry name" value="Efflux RND transporter periplasmic adaptor subunit"/>
    <property type="match status" value="1"/>
</dbReference>
<dbReference type="InterPro" id="IPR006143">
    <property type="entry name" value="RND_pump_MFP"/>
</dbReference>
<dbReference type="Gene3D" id="1.10.287.470">
    <property type="entry name" value="Helix hairpin bin"/>
    <property type="match status" value="1"/>
</dbReference>
<dbReference type="Pfam" id="PF25876">
    <property type="entry name" value="HH_MFP_RND"/>
    <property type="match status" value="1"/>
</dbReference>
<keyword evidence="3" id="KW-0812">Transmembrane</keyword>
<feature type="coiled-coil region" evidence="2">
    <location>
        <begin position="136"/>
        <end position="163"/>
    </location>
</feature>
<comment type="caution">
    <text evidence="7">The sequence shown here is derived from an EMBL/GenBank/DDBJ whole genome shotgun (WGS) entry which is preliminary data.</text>
</comment>
<dbReference type="InterPro" id="IPR058792">
    <property type="entry name" value="Beta-barrel_RND_2"/>
</dbReference>
<evidence type="ECO:0000313" key="7">
    <source>
        <dbReference type="EMBL" id="NYF80777.1"/>
    </source>
</evidence>
<evidence type="ECO:0000256" key="3">
    <source>
        <dbReference type="SAM" id="Phobius"/>
    </source>
</evidence>
<evidence type="ECO:0000259" key="4">
    <source>
        <dbReference type="Pfam" id="PF25876"/>
    </source>
</evidence>
<dbReference type="RefSeq" id="WP_179492422.1">
    <property type="nucleotide sequence ID" value="NZ_JACCCW010000002.1"/>
</dbReference>
<evidence type="ECO:0000259" key="5">
    <source>
        <dbReference type="Pfam" id="PF25917"/>
    </source>
</evidence>
<accession>A0A7Y9PJ37</accession>
<dbReference type="Gene3D" id="2.40.50.100">
    <property type="match status" value="1"/>
</dbReference>
<feature type="domain" description="Multidrug resistance protein MdtA-like barrel-sandwich hybrid" evidence="5">
    <location>
        <begin position="89"/>
        <end position="252"/>
    </location>
</feature>
<dbReference type="Proteomes" id="UP000589520">
    <property type="component" value="Unassembled WGS sequence"/>
</dbReference>
<feature type="domain" description="Multidrug resistance protein MdtA-like alpha-helical hairpin" evidence="4">
    <location>
        <begin position="143"/>
        <end position="211"/>
    </location>
</feature>
<keyword evidence="8" id="KW-1185">Reference proteome</keyword>
<dbReference type="GO" id="GO:0015562">
    <property type="term" value="F:efflux transmembrane transporter activity"/>
    <property type="evidence" value="ECO:0007669"/>
    <property type="project" value="TreeGrafter"/>
</dbReference>
<dbReference type="Gene3D" id="2.40.30.170">
    <property type="match status" value="1"/>
</dbReference>
<dbReference type="InterPro" id="IPR058625">
    <property type="entry name" value="MdtA-like_BSH"/>
</dbReference>
<dbReference type="NCBIfam" id="TIGR01730">
    <property type="entry name" value="RND_mfp"/>
    <property type="match status" value="1"/>
</dbReference>
<gene>
    <name evidence="7" type="ORF">HDF17_003097</name>
</gene>
<dbReference type="PANTHER" id="PTHR30469:SF37">
    <property type="entry name" value="RAGD PROTEIN"/>
    <property type="match status" value="1"/>
</dbReference>
<organism evidence="7 8">
    <name type="scientific">Granulicella arctica</name>
    <dbReference type="NCBI Taxonomy" id="940613"/>
    <lineage>
        <taxon>Bacteria</taxon>
        <taxon>Pseudomonadati</taxon>
        <taxon>Acidobacteriota</taxon>
        <taxon>Terriglobia</taxon>
        <taxon>Terriglobales</taxon>
        <taxon>Acidobacteriaceae</taxon>
        <taxon>Granulicella</taxon>
    </lineage>
</organism>
<reference evidence="7 8" key="1">
    <citation type="submission" date="2020-07" db="EMBL/GenBank/DDBJ databases">
        <title>Genomic Encyclopedia of Type Strains, Phase IV (KMG-V): Genome sequencing to study the core and pangenomes of soil and plant-associated prokaryotes.</title>
        <authorList>
            <person name="Whitman W."/>
        </authorList>
    </citation>
    <scope>NUCLEOTIDE SEQUENCE [LARGE SCALE GENOMIC DNA]</scope>
    <source>
        <strain evidence="7 8">X4EP2</strain>
    </source>
</reference>
<dbReference type="InterPro" id="IPR058624">
    <property type="entry name" value="MdtA-like_HH"/>
</dbReference>
<evidence type="ECO:0000256" key="2">
    <source>
        <dbReference type="SAM" id="Coils"/>
    </source>
</evidence>
<keyword evidence="2" id="KW-0175">Coiled coil</keyword>
<dbReference type="Pfam" id="PF25917">
    <property type="entry name" value="BSH_RND"/>
    <property type="match status" value="1"/>
</dbReference>
<dbReference type="PANTHER" id="PTHR30469">
    <property type="entry name" value="MULTIDRUG RESISTANCE PROTEIN MDTA"/>
    <property type="match status" value="1"/>
</dbReference>
<evidence type="ECO:0000256" key="1">
    <source>
        <dbReference type="ARBA" id="ARBA00009477"/>
    </source>
</evidence>
<evidence type="ECO:0000259" key="6">
    <source>
        <dbReference type="Pfam" id="PF25954"/>
    </source>
</evidence>
<dbReference type="GO" id="GO:1990281">
    <property type="term" value="C:efflux pump complex"/>
    <property type="evidence" value="ECO:0007669"/>
    <property type="project" value="TreeGrafter"/>
</dbReference>
<evidence type="ECO:0000313" key="8">
    <source>
        <dbReference type="Proteomes" id="UP000589520"/>
    </source>
</evidence>